<organism evidence="2 3">
    <name type="scientific">Hydra vulgaris</name>
    <name type="common">Hydra</name>
    <name type="synonym">Hydra attenuata</name>
    <dbReference type="NCBI Taxonomy" id="6087"/>
    <lineage>
        <taxon>Eukaryota</taxon>
        <taxon>Metazoa</taxon>
        <taxon>Cnidaria</taxon>
        <taxon>Hydrozoa</taxon>
        <taxon>Hydroidolina</taxon>
        <taxon>Anthoathecata</taxon>
        <taxon>Aplanulata</taxon>
        <taxon>Hydridae</taxon>
        <taxon>Hydra</taxon>
    </lineage>
</organism>
<sequence>MGCTRNNCVAIDKSNACRNAFNWYVANYHRPEDTVLLVHILKMSKTSNINPEQELKKFHKSVQKAKEVVATYETICEEKEIKCLTVIENYSNCIGSSICEVALKHGANVIIVGKRNLSTLSRLTLGSTSKYILHHSSVPVVIISEEYSMGV</sequence>
<keyword evidence="2" id="KW-1185">Reference proteome</keyword>
<accession>A0ABM4C976</accession>
<feature type="domain" description="UspA" evidence="1">
    <location>
        <begin position="8"/>
        <end position="143"/>
    </location>
</feature>
<dbReference type="RefSeq" id="XP_065658208.1">
    <property type="nucleotide sequence ID" value="XM_065802136.1"/>
</dbReference>
<evidence type="ECO:0000313" key="3">
    <source>
        <dbReference type="RefSeq" id="XP_065658208.1"/>
    </source>
</evidence>
<reference evidence="3" key="1">
    <citation type="submission" date="2025-08" db="UniProtKB">
        <authorList>
            <consortium name="RefSeq"/>
        </authorList>
    </citation>
    <scope>IDENTIFICATION</scope>
</reference>
<dbReference type="GeneID" id="136082715"/>
<dbReference type="InterPro" id="IPR014729">
    <property type="entry name" value="Rossmann-like_a/b/a_fold"/>
</dbReference>
<dbReference type="Gene3D" id="3.40.50.620">
    <property type="entry name" value="HUPs"/>
    <property type="match status" value="1"/>
</dbReference>
<dbReference type="CDD" id="cd23659">
    <property type="entry name" value="USP_At3g01520-like"/>
    <property type="match status" value="1"/>
</dbReference>
<dbReference type="PRINTS" id="PR01438">
    <property type="entry name" value="UNVRSLSTRESS"/>
</dbReference>
<protein>
    <submittedName>
        <fullName evidence="3">Uncharacterized protein LOC136082715</fullName>
    </submittedName>
</protein>
<dbReference type="InterPro" id="IPR006016">
    <property type="entry name" value="UspA"/>
</dbReference>
<evidence type="ECO:0000313" key="2">
    <source>
        <dbReference type="Proteomes" id="UP001652625"/>
    </source>
</evidence>
<dbReference type="PANTHER" id="PTHR46989:SF3">
    <property type="entry name" value="USPA DOMAIN-CONTAINING PROTEIN"/>
    <property type="match status" value="1"/>
</dbReference>
<dbReference type="InterPro" id="IPR006015">
    <property type="entry name" value="Universal_stress_UspA"/>
</dbReference>
<dbReference type="SUPFAM" id="SSF52402">
    <property type="entry name" value="Adenine nucleotide alpha hydrolases-like"/>
    <property type="match status" value="1"/>
</dbReference>
<name>A0ABM4C976_HYDVU</name>
<proteinExistence type="predicted"/>
<dbReference type="Proteomes" id="UP001652625">
    <property type="component" value="Chromosome 07"/>
</dbReference>
<dbReference type="Pfam" id="PF00582">
    <property type="entry name" value="Usp"/>
    <property type="match status" value="1"/>
</dbReference>
<dbReference type="PANTHER" id="PTHR46989">
    <property type="entry name" value="USP DOMAIN-CONTAINING PROTEIN"/>
    <property type="match status" value="1"/>
</dbReference>
<evidence type="ECO:0000259" key="1">
    <source>
        <dbReference type="Pfam" id="PF00582"/>
    </source>
</evidence>
<gene>
    <name evidence="3" type="primary">LOC136082715</name>
</gene>